<dbReference type="PANTHER" id="PTHR46060">
    <property type="entry name" value="MARINER MOS1 TRANSPOSASE-LIKE PROTEIN"/>
    <property type="match status" value="1"/>
</dbReference>
<dbReference type="STRING" id="407821.A0A087URQ3"/>
<dbReference type="OrthoDB" id="6431382at2759"/>
<accession>A0A087URQ3</accession>
<feature type="non-terminal residue" evidence="1">
    <location>
        <position position="106"/>
    </location>
</feature>
<dbReference type="GO" id="GO:0008168">
    <property type="term" value="F:methyltransferase activity"/>
    <property type="evidence" value="ECO:0007669"/>
    <property type="project" value="UniProtKB-KW"/>
</dbReference>
<proteinExistence type="predicted"/>
<protein>
    <submittedName>
        <fullName evidence="1">Histone-lysine N-methyltransferase SETMAR</fullName>
    </submittedName>
</protein>
<dbReference type="Gene3D" id="3.30.420.10">
    <property type="entry name" value="Ribonuclease H-like superfamily/Ribonuclease H"/>
    <property type="match status" value="1"/>
</dbReference>
<dbReference type="InterPro" id="IPR036397">
    <property type="entry name" value="RNaseH_sf"/>
</dbReference>
<dbReference type="EMBL" id="KK121233">
    <property type="protein sequence ID" value="KFM80042.1"/>
    <property type="molecule type" value="Genomic_DNA"/>
</dbReference>
<reference evidence="1 2" key="1">
    <citation type="submission" date="2013-11" db="EMBL/GenBank/DDBJ databases">
        <title>Genome sequencing of Stegodyphus mimosarum.</title>
        <authorList>
            <person name="Bechsgaard J."/>
        </authorList>
    </citation>
    <scope>NUCLEOTIDE SEQUENCE [LARGE SCALE GENOMIC DNA]</scope>
</reference>
<organism evidence="1 2">
    <name type="scientific">Stegodyphus mimosarum</name>
    <name type="common">African social velvet spider</name>
    <dbReference type="NCBI Taxonomy" id="407821"/>
    <lineage>
        <taxon>Eukaryota</taxon>
        <taxon>Metazoa</taxon>
        <taxon>Ecdysozoa</taxon>
        <taxon>Arthropoda</taxon>
        <taxon>Chelicerata</taxon>
        <taxon>Arachnida</taxon>
        <taxon>Araneae</taxon>
        <taxon>Araneomorphae</taxon>
        <taxon>Entelegynae</taxon>
        <taxon>Eresoidea</taxon>
        <taxon>Eresidae</taxon>
        <taxon>Stegodyphus</taxon>
    </lineage>
</organism>
<dbReference type="GO" id="GO:0003676">
    <property type="term" value="F:nucleic acid binding"/>
    <property type="evidence" value="ECO:0007669"/>
    <property type="project" value="InterPro"/>
</dbReference>
<evidence type="ECO:0000313" key="1">
    <source>
        <dbReference type="EMBL" id="KFM80042.1"/>
    </source>
</evidence>
<dbReference type="OMA" id="KCFQNDS"/>
<evidence type="ECO:0000313" key="2">
    <source>
        <dbReference type="Proteomes" id="UP000054359"/>
    </source>
</evidence>
<dbReference type="GO" id="GO:0032259">
    <property type="term" value="P:methylation"/>
    <property type="evidence" value="ECO:0007669"/>
    <property type="project" value="UniProtKB-KW"/>
</dbReference>
<name>A0A087URQ3_STEMI</name>
<keyword evidence="1" id="KW-0808">Transferase</keyword>
<gene>
    <name evidence="1" type="ORF">X975_02579</name>
</gene>
<dbReference type="Proteomes" id="UP000054359">
    <property type="component" value="Unassembled WGS sequence"/>
</dbReference>
<dbReference type="AlphaFoldDB" id="A0A087URQ3"/>
<dbReference type="PANTHER" id="PTHR46060:SF1">
    <property type="entry name" value="MARINER MOS1 TRANSPOSASE-LIKE PROTEIN"/>
    <property type="match status" value="1"/>
</dbReference>
<sequence>MQPGTTINADSYCETLRRLRRAIQNKRRGMLTSGIVLIHDNARAHSARVTQRLLQQFQWDIFEHPPYTPDLASSDFHLFPKLKQWLGGKCFQNDSELKETVTTHFQ</sequence>
<dbReference type="InterPro" id="IPR052709">
    <property type="entry name" value="Transposase-MT_Hybrid"/>
</dbReference>
<keyword evidence="2" id="KW-1185">Reference proteome</keyword>
<keyword evidence="1" id="KW-0489">Methyltransferase</keyword>